<reference evidence="1" key="1">
    <citation type="submission" date="2018-02" db="EMBL/GenBank/DDBJ databases">
        <title>Rhizophora mucronata_Transcriptome.</title>
        <authorList>
            <person name="Meera S.P."/>
            <person name="Sreeshan A."/>
            <person name="Augustine A."/>
        </authorList>
    </citation>
    <scope>NUCLEOTIDE SEQUENCE</scope>
    <source>
        <tissue evidence="1">Leaf</tissue>
    </source>
</reference>
<dbReference type="EMBL" id="GGEC01066593">
    <property type="protein sequence ID" value="MBX47077.1"/>
    <property type="molecule type" value="Transcribed_RNA"/>
</dbReference>
<organism evidence="1">
    <name type="scientific">Rhizophora mucronata</name>
    <name type="common">Asiatic mangrove</name>
    <dbReference type="NCBI Taxonomy" id="61149"/>
    <lineage>
        <taxon>Eukaryota</taxon>
        <taxon>Viridiplantae</taxon>
        <taxon>Streptophyta</taxon>
        <taxon>Embryophyta</taxon>
        <taxon>Tracheophyta</taxon>
        <taxon>Spermatophyta</taxon>
        <taxon>Magnoliopsida</taxon>
        <taxon>eudicotyledons</taxon>
        <taxon>Gunneridae</taxon>
        <taxon>Pentapetalae</taxon>
        <taxon>rosids</taxon>
        <taxon>fabids</taxon>
        <taxon>Malpighiales</taxon>
        <taxon>Rhizophoraceae</taxon>
        <taxon>Rhizophora</taxon>
    </lineage>
</organism>
<accession>A0A2P2NX33</accession>
<protein>
    <submittedName>
        <fullName evidence="1">Uncharacterized protein</fullName>
    </submittedName>
</protein>
<name>A0A2P2NX33_RHIMU</name>
<evidence type="ECO:0000313" key="1">
    <source>
        <dbReference type="EMBL" id="MBX47077.1"/>
    </source>
</evidence>
<sequence length="13" mass="1585">MRDCIFLIVCLQM</sequence>
<proteinExistence type="predicted"/>